<dbReference type="PANTHER" id="PTHR30462">
    <property type="entry name" value="INTERMEMBRANE TRANSPORT PROTEIN PQIB-RELATED"/>
    <property type="match status" value="1"/>
</dbReference>
<keyword evidence="6 7" id="KW-0472">Membrane</keyword>
<gene>
    <name evidence="9" type="primary">pqiB</name>
    <name evidence="9" type="ORF">DSCOOX_10790</name>
</gene>
<evidence type="ECO:0000256" key="4">
    <source>
        <dbReference type="ARBA" id="ARBA00022692"/>
    </source>
</evidence>
<name>A0A5K8A600_9BACT</name>
<dbReference type="AlphaFoldDB" id="A0A5K8A600"/>
<keyword evidence="3" id="KW-0997">Cell inner membrane</keyword>
<protein>
    <submittedName>
        <fullName evidence="9">Paraquat-inducible protein B</fullName>
    </submittedName>
</protein>
<evidence type="ECO:0000256" key="1">
    <source>
        <dbReference type="ARBA" id="ARBA00004533"/>
    </source>
</evidence>
<keyword evidence="2" id="KW-1003">Cell membrane</keyword>
<dbReference type="RefSeq" id="WP_155309301.1">
    <property type="nucleotide sequence ID" value="NZ_AP021879.1"/>
</dbReference>
<evidence type="ECO:0000256" key="5">
    <source>
        <dbReference type="ARBA" id="ARBA00022989"/>
    </source>
</evidence>
<evidence type="ECO:0000313" key="9">
    <source>
        <dbReference type="EMBL" id="BBO87899.1"/>
    </source>
</evidence>
<keyword evidence="10" id="KW-1185">Reference proteome</keyword>
<organism evidence="9 10">
    <name type="scientific">Desulfosarcina ovata subsp. ovata</name>
    <dbReference type="NCBI Taxonomy" id="2752305"/>
    <lineage>
        <taxon>Bacteria</taxon>
        <taxon>Pseudomonadati</taxon>
        <taxon>Thermodesulfobacteriota</taxon>
        <taxon>Desulfobacteria</taxon>
        <taxon>Desulfobacterales</taxon>
        <taxon>Desulfosarcinaceae</taxon>
        <taxon>Desulfosarcina</taxon>
    </lineage>
</organism>
<evidence type="ECO:0000256" key="7">
    <source>
        <dbReference type="SAM" id="Phobius"/>
    </source>
</evidence>
<dbReference type="InterPro" id="IPR003399">
    <property type="entry name" value="Mce/MlaD"/>
</dbReference>
<comment type="subcellular location">
    <subcellularLocation>
        <location evidence="1">Cell inner membrane</location>
    </subcellularLocation>
</comment>
<reference evidence="9 10" key="1">
    <citation type="submission" date="2019-11" db="EMBL/GenBank/DDBJ databases">
        <title>Comparative genomics of hydrocarbon-degrading Desulfosarcina strains.</title>
        <authorList>
            <person name="Watanabe M."/>
            <person name="Kojima H."/>
            <person name="Fukui M."/>
        </authorList>
    </citation>
    <scope>NUCLEOTIDE SEQUENCE [LARGE SCALE GENOMIC DNA]</scope>
    <source>
        <strain evidence="10">oXyS1</strain>
    </source>
</reference>
<evidence type="ECO:0000256" key="6">
    <source>
        <dbReference type="ARBA" id="ARBA00023136"/>
    </source>
</evidence>
<feature type="domain" description="FHA" evidence="8">
    <location>
        <begin position="193"/>
        <end position="252"/>
    </location>
</feature>
<keyword evidence="4 7" id="KW-0812">Transmembrane</keyword>
<dbReference type="InterPro" id="IPR000253">
    <property type="entry name" value="FHA_dom"/>
</dbReference>
<evidence type="ECO:0000313" key="10">
    <source>
        <dbReference type="Proteomes" id="UP000422108"/>
    </source>
</evidence>
<dbReference type="Pfam" id="PF02470">
    <property type="entry name" value="MlaD"/>
    <property type="match status" value="3"/>
</dbReference>
<dbReference type="PROSITE" id="PS50006">
    <property type="entry name" value="FHA_DOMAIN"/>
    <property type="match status" value="1"/>
</dbReference>
<proteinExistence type="predicted"/>
<dbReference type="PANTHER" id="PTHR30462:SF0">
    <property type="entry name" value="INTERMEMBRANE TRANSPORT PROTEIN YEBT"/>
    <property type="match status" value="1"/>
</dbReference>
<dbReference type="Proteomes" id="UP000422108">
    <property type="component" value="Chromosome"/>
</dbReference>
<evidence type="ECO:0000256" key="3">
    <source>
        <dbReference type="ARBA" id="ARBA00022519"/>
    </source>
</evidence>
<accession>A0A5K8A600</accession>
<feature type="transmembrane region" description="Helical" evidence="7">
    <location>
        <begin position="27"/>
        <end position="47"/>
    </location>
</feature>
<dbReference type="InterPro" id="IPR051800">
    <property type="entry name" value="PqiA-PqiB_transport"/>
</dbReference>
<evidence type="ECO:0000256" key="2">
    <source>
        <dbReference type="ARBA" id="ARBA00022475"/>
    </source>
</evidence>
<dbReference type="EMBL" id="AP021879">
    <property type="protein sequence ID" value="BBO87899.1"/>
    <property type="molecule type" value="Genomic_DNA"/>
</dbReference>
<evidence type="ECO:0000259" key="8">
    <source>
        <dbReference type="PROSITE" id="PS50006"/>
    </source>
</evidence>
<keyword evidence="5 7" id="KW-1133">Transmembrane helix</keyword>
<dbReference type="GO" id="GO:0005886">
    <property type="term" value="C:plasma membrane"/>
    <property type="evidence" value="ECO:0007669"/>
    <property type="project" value="UniProtKB-SubCell"/>
</dbReference>
<sequence length="563" mass="61787">MTNQSSTESDAGFPDSIPEPEIRRGKWFSIVWLIPLIAILVGGWLAVKAMRESGPTITIVFKSAEGLVPGKTEIKYKDVTVGKVETIQLSEDLSQVLVTSVMSRDVSSYLTHDTLFWVVRARVAVGEVSGINTLFSGAYIGMAPGKNGKVVYRFEGQEKPPAVFRDTPGQQFHLRADQLGSLDIGSPVYYRQVKVGRVTNVDMAQDGTGVLLEIFIQAPYHHQVKYNSRFYNASGLNMDIGTNGVRIDTPSLASLLVGGISFFTAEAVKTVPPVAADQVFTLYESRDAAIAAAFSYREYYLLYFDETVRGLTAGASVEFSGIKIGEVVSVRLLFDQDHLTFRIPVLIAIEPDRFEFSGALAIPEYRVVEELVKKGLRAQQRTGNLLTGQSYVCLNMYPDAAQQDILTSDTYPILPTVPSAMGEITTTARRLLDRFNRLPLEATLKDIRTAANQVTETVGADNLTRAIDNIDESFAEFKKVTADFNNGTLAKLDEMLDQARQTLAKGETALAEAGSVLGESAPMVVNLNRLLMELQDAARTVQALADYLERHPDAIVYGKGLQE</sequence>